<comment type="caution">
    <text evidence="2">The sequence shown here is derived from an EMBL/GenBank/DDBJ whole genome shotgun (WGS) entry which is preliminary data.</text>
</comment>
<accession>A0A923MRN7</accession>
<proteinExistence type="predicted"/>
<evidence type="ECO:0000313" key="3">
    <source>
        <dbReference type="Proteomes" id="UP000608513"/>
    </source>
</evidence>
<organism evidence="2 3">
    <name type="scientific">Ramlibacter cellulosilyticus</name>
    <dbReference type="NCBI Taxonomy" id="2764187"/>
    <lineage>
        <taxon>Bacteria</taxon>
        <taxon>Pseudomonadati</taxon>
        <taxon>Pseudomonadota</taxon>
        <taxon>Betaproteobacteria</taxon>
        <taxon>Burkholderiales</taxon>
        <taxon>Comamonadaceae</taxon>
        <taxon>Ramlibacter</taxon>
    </lineage>
</organism>
<name>A0A923MRN7_9BURK</name>
<dbReference type="AlphaFoldDB" id="A0A923MRN7"/>
<keyword evidence="3" id="KW-1185">Reference proteome</keyword>
<evidence type="ECO:0000313" key="2">
    <source>
        <dbReference type="EMBL" id="MBC5784235.1"/>
    </source>
</evidence>
<feature type="transmembrane region" description="Helical" evidence="1">
    <location>
        <begin position="54"/>
        <end position="74"/>
    </location>
</feature>
<protein>
    <submittedName>
        <fullName evidence="2">Uncharacterized protein</fullName>
    </submittedName>
</protein>
<evidence type="ECO:0000256" key="1">
    <source>
        <dbReference type="SAM" id="Phobius"/>
    </source>
</evidence>
<dbReference type="EMBL" id="JACORT010000006">
    <property type="protein sequence ID" value="MBC5784235.1"/>
    <property type="molecule type" value="Genomic_DNA"/>
</dbReference>
<dbReference type="Proteomes" id="UP000608513">
    <property type="component" value="Unassembled WGS sequence"/>
</dbReference>
<gene>
    <name evidence="2" type="ORF">H8N03_14885</name>
</gene>
<sequence>MRATLILLGMLLWLTAAAAWLAPRKRALLRKHHAHLRNADIIQLTRDDFDAWTLYRDTCILLGVGLVGGLAIVLTH</sequence>
<keyword evidence="1" id="KW-0812">Transmembrane</keyword>
<reference evidence="2" key="1">
    <citation type="submission" date="2020-08" db="EMBL/GenBank/DDBJ databases">
        <title>Ramlibacter sp. USB13 16S ribosomal RNA gene genome sequencing and assembly.</title>
        <authorList>
            <person name="Kang M."/>
        </authorList>
    </citation>
    <scope>NUCLEOTIDE SEQUENCE</scope>
    <source>
        <strain evidence="2">USB13</strain>
    </source>
</reference>
<dbReference type="RefSeq" id="WP_187076985.1">
    <property type="nucleotide sequence ID" value="NZ_JACORT010000006.1"/>
</dbReference>
<keyword evidence="1" id="KW-0472">Membrane</keyword>
<keyword evidence="1" id="KW-1133">Transmembrane helix</keyword>